<evidence type="ECO:0000256" key="1">
    <source>
        <dbReference type="SAM" id="SignalP"/>
    </source>
</evidence>
<accession>A0A8H6YIM9</accession>
<feature type="chain" id="PRO_5034354631" description="Hydrophobin" evidence="1">
    <location>
        <begin position="24"/>
        <end position="131"/>
    </location>
</feature>
<evidence type="ECO:0008006" key="4">
    <source>
        <dbReference type="Google" id="ProtNLM"/>
    </source>
</evidence>
<evidence type="ECO:0000313" key="3">
    <source>
        <dbReference type="Proteomes" id="UP000620124"/>
    </source>
</evidence>
<keyword evidence="1" id="KW-0732">Signal</keyword>
<protein>
    <recommendedName>
        <fullName evidence="4">Hydrophobin</fullName>
    </recommendedName>
</protein>
<name>A0A8H6YIM9_9AGAR</name>
<keyword evidence="3" id="KW-1185">Reference proteome</keyword>
<dbReference type="Proteomes" id="UP000620124">
    <property type="component" value="Unassembled WGS sequence"/>
</dbReference>
<evidence type="ECO:0000313" key="2">
    <source>
        <dbReference type="EMBL" id="KAF7359807.1"/>
    </source>
</evidence>
<gene>
    <name evidence="2" type="ORF">MVEN_00705900</name>
</gene>
<reference evidence="2" key="1">
    <citation type="submission" date="2020-05" db="EMBL/GenBank/DDBJ databases">
        <title>Mycena genomes resolve the evolution of fungal bioluminescence.</title>
        <authorList>
            <person name="Tsai I.J."/>
        </authorList>
    </citation>
    <scope>NUCLEOTIDE SEQUENCE</scope>
    <source>
        <strain evidence="2">CCC161011</strain>
    </source>
</reference>
<organism evidence="2 3">
    <name type="scientific">Mycena venus</name>
    <dbReference type="NCBI Taxonomy" id="2733690"/>
    <lineage>
        <taxon>Eukaryota</taxon>
        <taxon>Fungi</taxon>
        <taxon>Dikarya</taxon>
        <taxon>Basidiomycota</taxon>
        <taxon>Agaricomycotina</taxon>
        <taxon>Agaricomycetes</taxon>
        <taxon>Agaricomycetidae</taxon>
        <taxon>Agaricales</taxon>
        <taxon>Marasmiineae</taxon>
        <taxon>Mycenaceae</taxon>
        <taxon>Mycena</taxon>
    </lineage>
</organism>
<dbReference type="OrthoDB" id="2884912at2759"/>
<proteinExistence type="predicted"/>
<feature type="signal peptide" evidence="1">
    <location>
        <begin position="1"/>
        <end position="23"/>
    </location>
</feature>
<sequence length="131" mass="13400">MFTAKFLLAALGFTAVSSPLILAGELASPSITACSGSINPPDGCSIISVVSAGCINLTGDLSSLNKQVSWAQVPAGFVCTFFQNRDCTNGGVNAHDVVVLEGGIWDMSDVQGIAGPQNFDDQTSSISCSPV</sequence>
<comment type="caution">
    <text evidence="2">The sequence shown here is derived from an EMBL/GenBank/DDBJ whole genome shotgun (WGS) entry which is preliminary data.</text>
</comment>
<dbReference type="EMBL" id="JACAZI010000005">
    <property type="protein sequence ID" value="KAF7359807.1"/>
    <property type="molecule type" value="Genomic_DNA"/>
</dbReference>
<dbReference type="AlphaFoldDB" id="A0A8H6YIM9"/>